<protein>
    <submittedName>
        <fullName evidence="1">Uncharacterized protein</fullName>
    </submittedName>
</protein>
<proteinExistence type="predicted"/>
<organism evidence="1">
    <name type="scientific">uncultured Caudovirales phage</name>
    <dbReference type="NCBI Taxonomy" id="2100421"/>
    <lineage>
        <taxon>Viruses</taxon>
        <taxon>Duplodnaviria</taxon>
        <taxon>Heunggongvirae</taxon>
        <taxon>Uroviricota</taxon>
        <taxon>Caudoviricetes</taxon>
        <taxon>Peduoviridae</taxon>
        <taxon>Maltschvirus</taxon>
        <taxon>Maltschvirus maltsch</taxon>
    </lineage>
</organism>
<feature type="non-terminal residue" evidence="1">
    <location>
        <position position="48"/>
    </location>
</feature>
<gene>
    <name evidence="1" type="ORF">UFOVP186_1</name>
</gene>
<name>A0A6J7WHW7_9CAUD</name>
<sequence>MSEILTNTPNTPSAAPVQNAVPSLDSIAQKMAAMRENLPRNPSEQSNA</sequence>
<reference evidence="1" key="1">
    <citation type="submission" date="2020-05" db="EMBL/GenBank/DDBJ databases">
        <authorList>
            <person name="Chiriac C."/>
            <person name="Salcher M."/>
            <person name="Ghai R."/>
            <person name="Kavagutti S V."/>
        </authorList>
    </citation>
    <scope>NUCLEOTIDE SEQUENCE</scope>
</reference>
<evidence type="ECO:0000313" key="1">
    <source>
        <dbReference type="EMBL" id="CAB5212317.1"/>
    </source>
</evidence>
<dbReference type="EMBL" id="LR798239">
    <property type="protein sequence ID" value="CAB5212317.1"/>
    <property type="molecule type" value="Genomic_DNA"/>
</dbReference>
<accession>A0A6J7WHW7</accession>